<dbReference type="Proteomes" id="UP001497527">
    <property type="component" value="Unassembled WGS sequence"/>
</dbReference>
<dbReference type="RefSeq" id="WP_348713971.1">
    <property type="nucleotide sequence ID" value="NZ_CAXJIO010000003.1"/>
</dbReference>
<protein>
    <submittedName>
        <fullName evidence="1">Uncharacterized protein</fullName>
    </submittedName>
</protein>
<dbReference type="EMBL" id="CAXJIO010000003">
    <property type="protein sequence ID" value="CAL2101239.1"/>
    <property type="molecule type" value="Genomic_DNA"/>
</dbReference>
<gene>
    <name evidence="1" type="ORF">T190423A01A_120026</name>
</gene>
<proteinExistence type="predicted"/>
<evidence type="ECO:0000313" key="2">
    <source>
        <dbReference type="Proteomes" id="UP001497527"/>
    </source>
</evidence>
<name>A0ABM9P6U7_9FLAO</name>
<sequence>MKIISNKHFEQMEIMCRNFEERSKNNLLFLPQHKVSKKINSLIRSIEKPTDLELNTIADLVKNIENIEHYGGSAWHDYKIHVNAILKENGFKFNII</sequence>
<organism evidence="1 2">
    <name type="scientific">Tenacibaculum polynesiense</name>
    <dbReference type="NCBI Taxonomy" id="3137857"/>
    <lineage>
        <taxon>Bacteria</taxon>
        <taxon>Pseudomonadati</taxon>
        <taxon>Bacteroidota</taxon>
        <taxon>Flavobacteriia</taxon>
        <taxon>Flavobacteriales</taxon>
        <taxon>Flavobacteriaceae</taxon>
        <taxon>Tenacibaculum</taxon>
    </lineage>
</organism>
<accession>A0ABM9P6U7</accession>
<evidence type="ECO:0000313" key="1">
    <source>
        <dbReference type="EMBL" id="CAL2101239.1"/>
    </source>
</evidence>
<keyword evidence="2" id="KW-1185">Reference proteome</keyword>
<comment type="caution">
    <text evidence="1">The sequence shown here is derived from an EMBL/GenBank/DDBJ whole genome shotgun (WGS) entry which is preliminary data.</text>
</comment>
<reference evidence="1 2" key="1">
    <citation type="submission" date="2024-05" db="EMBL/GenBank/DDBJ databases">
        <authorList>
            <person name="Duchaud E."/>
        </authorList>
    </citation>
    <scope>NUCLEOTIDE SEQUENCE [LARGE SCALE GENOMIC DNA]</scope>
    <source>
        <strain evidence="1">Ena-SAMPLE-TAB-13-05-2024-13:56:06:370-140308</strain>
    </source>
</reference>